<dbReference type="Gene3D" id="3.40.50.2000">
    <property type="entry name" value="Glycogen Phosphorylase B"/>
    <property type="match status" value="2"/>
</dbReference>
<dbReference type="AlphaFoldDB" id="A0A1I2H7M8"/>
<name>A0A1I2H7M8_9GAMM</name>
<sequence length="381" mass="42422">MRIAYGVMGYGRGHAMRTLSVLPDLMAEHEVTVFAGGDAYDVLAPRVPTVRIPVIGYRYNDAGRHSLVRTVIGNAAPVADLLFGGAGQAQLEREFRQRGIQLVISDSEAWTHRVAQRLGIPRISFDHVGIIAYCKPHFPPDLWLLGLRDAWAYRRLMGVPERILISSFYPAEPAYPQVRIVGPMLRDEVRRATPTAGDYLLAYFNKGEHQFRPHVARALRLLDCRVVVYGTPLRGEDDNLIFRAPSVEGFIDDLAGCRAVLSTAGNQLIGEAIHFGKPILALPEDAFEQRLNADMVERMGVGMRASLATLTPSDIDRFLGNYDRYCAYMHMYARDGRREAIETLHRFIGELVQCRPLRRSASRPRAATRAAAAVRVGTAGL</sequence>
<dbReference type="Pfam" id="PF13528">
    <property type="entry name" value="Glyco_trans_1_3"/>
    <property type="match status" value="1"/>
</dbReference>
<gene>
    <name evidence="1" type="ORF">SAMN04488120_101249</name>
</gene>
<dbReference type="EMBL" id="FOOC01000001">
    <property type="protein sequence ID" value="SFF26194.1"/>
    <property type="molecule type" value="Genomic_DNA"/>
</dbReference>
<dbReference type="OrthoDB" id="9793805at2"/>
<protein>
    <recommendedName>
        <fullName evidence="3">UDP:flavonoid glycosyltransferase YjiC, YdhE family</fullName>
    </recommendedName>
</protein>
<dbReference type="STRING" id="1076937.SAMN04488120_101249"/>
<proteinExistence type="predicted"/>
<keyword evidence="2" id="KW-1185">Reference proteome</keyword>
<evidence type="ECO:0000313" key="2">
    <source>
        <dbReference type="Proteomes" id="UP000199771"/>
    </source>
</evidence>
<evidence type="ECO:0000313" key="1">
    <source>
        <dbReference type="EMBL" id="SFF26194.1"/>
    </source>
</evidence>
<evidence type="ECO:0008006" key="3">
    <source>
        <dbReference type="Google" id="ProtNLM"/>
    </source>
</evidence>
<dbReference type="Proteomes" id="UP000199771">
    <property type="component" value="Unassembled WGS sequence"/>
</dbReference>
<dbReference type="RefSeq" id="WP_091530416.1">
    <property type="nucleotide sequence ID" value="NZ_FOOC01000001.1"/>
</dbReference>
<organism evidence="1 2">
    <name type="scientific">Fontimonas thermophila</name>
    <dbReference type="NCBI Taxonomy" id="1076937"/>
    <lineage>
        <taxon>Bacteria</taxon>
        <taxon>Pseudomonadati</taxon>
        <taxon>Pseudomonadota</taxon>
        <taxon>Gammaproteobacteria</taxon>
        <taxon>Nevskiales</taxon>
        <taxon>Nevskiaceae</taxon>
        <taxon>Fontimonas</taxon>
    </lineage>
</organism>
<accession>A0A1I2H7M8</accession>
<dbReference type="SUPFAM" id="SSF53756">
    <property type="entry name" value="UDP-Glycosyltransferase/glycogen phosphorylase"/>
    <property type="match status" value="1"/>
</dbReference>
<reference evidence="1 2" key="1">
    <citation type="submission" date="2016-10" db="EMBL/GenBank/DDBJ databases">
        <authorList>
            <person name="de Groot N.N."/>
        </authorList>
    </citation>
    <scope>NUCLEOTIDE SEQUENCE [LARGE SCALE GENOMIC DNA]</scope>
    <source>
        <strain evidence="1 2">DSM 23609</strain>
    </source>
</reference>